<sequence>MRSGYYFVIGIIESYNYCFSHNICYKYSCVTNSMKYRVVSIRFTSLQEDNIEPFTFLIVKYYKLPKPETIVESVATIVRTTQYLFPSGR</sequence>
<evidence type="ECO:0000313" key="1">
    <source>
        <dbReference type="EMBL" id="QKU34626.1"/>
    </source>
</evidence>
<dbReference type="GeneID" id="80517955"/>
<dbReference type="RefSeq" id="YP_010781264.1">
    <property type="nucleotide sequence ID" value="NC_075038.1"/>
</dbReference>
<protein>
    <submittedName>
        <fullName evidence="1">Putative ORFan</fullName>
    </submittedName>
</protein>
<dbReference type="KEGG" id="vg:80517955"/>
<name>A0A6N1NS72_9VIRU</name>
<dbReference type="EMBL" id="MF405918">
    <property type="protein sequence ID" value="QKU34626.1"/>
    <property type="molecule type" value="Genomic_DNA"/>
</dbReference>
<reference evidence="1" key="2">
    <citation type="journal article" date="2018" name="Nat. Commun.">
        <title>Tailed giant Tupanvirus possesses the most complete translational apparatus of the known virosphere.</title>
        <authorList>
            <person name="Abrahao J."/>
            <person name="Silva L."/>
            <person name="Silva L.S."/>
            <person name="Khalil J.Y.B."/>
            <person name="Rodrigues R."/>
            <person name="Arantes T."/>
            <person name="Assis F."/>
            <person name="Boratto P."/>
            <person name="Andrade M."/>
            <person name="Kroon E.G."/>
            <person name="Ribeiro B."/>
            <person name="Bergier I."/>
            <person name="Seligmann H."/>
            <person name="Ghigo E."/>
            <person name="Colson P."/>
            <person name="Levasseur A."/>
            <person name="Kroemer G."/>
            <person name="Raoult D."/>
            <person name="La Scola B."/>
        </authorList>
    </citation>
    <scope>NUCLEOTIDE SEQUENCE [LARGE SCALE GENOMIC DNA]</scope>
    <source>
        <strain evidence="1">Deep ocean</strain>
    </source>
</reference>
<reference evidence="1" key="1">
    <citation type="submission" date="2017-06" db="EMBL/GenBank/DDBJ databases">
        <authorList>
            <person name="Assis F.L."/>
            <person name="Abrahao J.S."/>
            <person name="Silva L."/>
            <person name="Khalil J.B."/>
            <person name="Rodrigues R."/>
            <person name="Silva L.S."/>
            <person name="Boratto P."/>
            <person name="Andrade M."/>
            <person name="Kroon E.G."/>
            <person name="Ribeiro B."/>
            <person name="Bergier I."/>
            <person name="Seligmann H."/>
            <person name="Ghigo E."/>
            <person name="Colson P."/>
            <person name="Levasseur A."/>
            <person name="Raoult D."/>
            <person name="Scola B.L."/>
        </authorList>
    </citation>
    <scope>NUCLEOTIDE SEQUENCE</scope>
    <source>
        <strain evidence="1">Deep ocean</strain>
    </source>
</reference>
<organism evidence="1">
    <name type="scientific">Tupanvirus deep ocean</name>
    <dbReference type="NCBI Taxonomy" id="2126984"/>
    <lineage>
        <taxon>Viruses</taxon>
        <taxon>Varidnaviria</taxon>
        <taxon>Bamfordvirae</taxon>
        <taxon>Nucleocytoviricota</taxon>
        <taxon>Megaviricetes</taxon>
        <taxon>Imitervirales</taxon>
        <taxon>Mimiviridae</taxon>
        <taxon>Megamimivirinae</taxon>
        <taxon>Tupanvirus</taxon>
        <taxon>Tupanvirus altamarinense</taxon>
    </lineage>
</organism>
<proteinExistence type="predicted"/>
<accession>A0A6N1NS72</accession>